<keyword evidence="1" id="KW-0479">Metal-binding</keyword>
<gene>
    <name evidence="4" type="ORF">BCV69DRAFT_281708</name>
</gene>
<comment type="similarity">
    <text evidence="1">Belongs to the XPF family.</text>
</comment>
<feature type="compositionally biased region" description="Polar residues" evidence="2">
    <location>
        <begin position="168"/>
        <end position="177"/>
    </location>
</feature>
<dbReference type="RefSeq" id="XP_025348938.1">
    <property type="nucleotide sequence ID" value="XM_025492073.1"/>
</dbReference>
<dbReference type="GO" id="GO:0005634">
    <property type="term" value="C:nucleus"/>
    <property type="evidence" value="ECO:0007669"/>
    <property type="project" value="UniProtKB-SubCell"/>
</dbReference>
<keyword evidence="1" id="KW-0227">DNA damage</keyword>
<dbReference type="GO" id="GO:0003677">
    <property type="term" value="F:DNA binding"/>
    <property type="evidence" value="ECO:0007669"/>
    <property type="project" value="UniProtKB-UniRule"/>
</dbReference>
<dbReference type="GO" id="GO:0031573">
    <property type="term" value="P:mitotic intra-S DNA damage checkpoint signaling"/>
    <property type="evidence" value="ECO:0007669"/>
    <property type="project" value="TreeGrafter"/>
</dbReference>
<dbReference type="InterPro" id="IPR047417">
    <property type="entry name" value="WHD_MUS81"/>
</dbReference>
<feature type="compositionally biased region" description="Polar residues" evidence="2">
    <location>
        <begin position="370"/>
        <end position="387"/>
    </location>
</feature>
<dbReference type="GO" id="GO:0000712">
    <property type="term" value="P:resolution of meiotic recombination intermediates"/>
    <property type="evidence" value="ECO:0007669"/>
    <property type="project" value="TreeGrafter"/>
</dbReference>
<proteinExistence type="inferred from homology"/>
<dbReference type="EC" id="3.1.22.-" evidence="1"/>
<feature type="domain" description="MUS81 winged helix" evidence="3">
    <location>
        <begin position="187"/>
        <end position="292"/>
    </location>
</feature>
<name>A0A316UAB0_9BASI</name>
<dbReference type="AlphaFoldDB" id="A0A316UAB0"/>
<evidence type="ECO:0000313" key="4">
    <source>
        <dbReference type="EMBL" id="PWN21778.1"/>
    </source>
</evidence>
<feature type="region of interest" description="Disordered" evidence="2">
    <location>
        <begin position="352"/>
        <end position="473"/>
    </location>
</feature>
<dbReference type="GeneID" id="37013807"/>
<evidence type="ECO:0000256" key="2">
    <source>
        <dbReference type="SAM" id="MobiDB-lite"/>
    </source>
</evidence>
<dbReference type="GO" id="GO:0048476">
    <property type="term" value="C:Holliday junction resolvase complex"/>
    <property type="evidence" value="ECO:0007669"/>
    <property type="project" value="UniProtKB-UniRule"/>
</dbReference>
<dbReference type="GO" id="GO:0048257">
    <property type="term" value="F:3'-flap endonuclease activity"/>
    <property type="evidence" value="ECO:0007669"/>
    <property type="project" value="TreeGrafter"/>
</dbReference>
<dbReference type="EMBL" id="KZ819324">
    <property type="protein sequence ID" value="PWN21778.1"/>
    <property type="molecule type" value="Genomic_DNA"/>
</dbReference>
<accession>A0A316UAB0</accession>
<keyword evidence="1" id="KW-0539">Nucleus</keyword>
<feature type="region of interest" description="Disordered" evidence="2">
    <location>
        <begin position="110"/>
        <end position="186"/>
    </location>
</feature>
<evidence type="ECO:0000313" key="5">
    <source>
        <dbReference type="Proteomes" id="UP000245942"/>
    </source>
</evidence>
<dbReference type="PANTHER" id="PTHR13451">
    <property type="entry name" value="CLASS II CROSSOVER JUNCTION ENDONUCLEASE MUS81"/>
    <property type="match status" value="1"/>
</dbReference>
<dbReference type="InterPro" id="IPR036388">
    <property type="entry name" value="WH-like_DNA-bd_sf"/>
</dbReference>
<sequence>MPAGNNAVYLHLLKQHHASLCASSSLAAPHYALAVQSLNRCPVAMDSIEELDALEGFSAGVRRRLHEMVESAGGLESAKRAIEEERIKKRGRRSLVQDLDEMEAQEEEIAIQADIAGPSRQTSSKRQATMARAKPRASSEQGISRTTSASSSSKSRRSESTEGDEGRASTTTAQKQVQSRHKSAYMPAPRSGAWGILIAMYLLSSEEGNAGGASETSYHSKESIISRGQKYCRASYTYTVSRKSGSSSASAGGAKYLTAWSAMKTLLNRGMAWQKGRPATFGLSEEGRQVAREIAVKEGKEDEEEVFEGGWGRQGAQVIEAVRADESRIPSMTVPRSALLEQLEVLETSSLVTTGKRKASAKRAVAPTDSVRTPAQTARSRQPSKTTASSDASDDEALFSSDKEATESTSSGPPPPRPPLASLSNRTVKTTFAPLKLPPKTKANPITALYLPTKERPRAQSTLKLPPRTYDAQPLAQTRVPSSCTEVIVIDD</sequence>
<keyword evidence="1" id="KW-0540">Nuclease</keyword>
<dbReference type="Proteomes" id="UP000245942">
    <property type="component" value="Unassembled WGS sequence"/>
</dbReference>
<dbReference type="InterPro" id="IPR033309">
    <property type="entry name" value="Mus81"/>
</dbReference>
<reference evidence="4 5" key="1">
    <citation type="journal article" date="2018" name="Mol. Biol. Evol.">
        <title>Broad Genomic Sampling Reveals a Smut Pathogenic Ancestry of the Fungal Clade Ustilaginomycotina.</title>
        <authorList>
            <person name="Kijpornyongpan T."/>
            <person name="Mondo S.J."/>
            <person name="Barry K."/>
            <person name="Sandor L."/>
            <person name="Lee J."/>
            <person name="Lipzen A."/>
            <person name="Pangilinan J."/>
            <person name="LaButti K."/>
            <person name="Hainaut M."/>
            <person name="Henrissat B."/>
            <person name="Grigoriev I.V."/>
            <person name="Spatafora J.W."/>
            <person name="Aime M.C."/>
        </authorList>
    </citation>
    <scope>NUCLEOTIDE SEQUENCE [LARGE SCALE GENOMIC DNA]</scope>
    <source>
        <strain evidence="4 5">MCA 4718</strain>
    </source>
</reference>
<keyword evidence="1" id="KW-0255">Endonuclease</keyword>
<dbReference type="CDD" id="cd21036">
    <property type="entry name" value="WH_MUS81"/>
    <property type="match status" value="1"/>
</dbReference>
<feature type="compositionally biased region" description="Low complexity" evidence="2">
    <location>
        <begin position="144"/>
        <end position="153"/>
    </location>
</feature>
<dbReference type="OrthoDB" id="5963188at2759"/>
<dbReference type="GO" id="GO:0046872">
    <property type="term" value="F:metal ion binding"/>
    <property type="evidence" value="ECO:0007669"/>
    <property type="project" value="UniProtKB-UniRule"/>
</dbReference>
<comment type="function">
    <text evidence="1">Interacts with EME1 to form a DNA structure-specific endonuclease with substrate preference for branched DNA structures with a 5'-end at the branch nick. Typical substrates include 3'-flap structures, D-loops, replication forks and nicked Holliday junctions. May be required in mitosis for the processing of stalled or collapsed replication fork intermediates. May be required in meiosis for the repair of meiosis-specific double strand breaks subsequent to single-end invasion (SEI).</text>
</comment>
<dbReference type="STRING" id="1684307.A0A316UAB0"/>
<protein>
    <recommendedName>
        <fullName evidence="1">Crossover junction endonuclease MUS81</fullName>
        <ecNumber evidence="1">3.1.22.-</ecNumber>
    </recommendedName>
</protein>
<dbReference type="PANTHER" id="PTHR13451:SF0">
    <property type="entry name" value="CROSSOVER JUNCTION ENDONUCLEASE MUS81"/>
    <property type="match status" value="1"/>
</dbReference>
<keyword evidence="1" id="KW-0378">Hydrolase</keyword>
<keyword evidence="5" id="KW-1185">Reference proteome</keyword>
<comment type="subcellular location">
    <subcellularLocation>
        <location evidence="1">Nucleus</location>
    </subcellularLocation>
</comment>
<dbReference type="GO" id="GO:0006308">
    <property type="term" value="P:DNA catabolic process"/>
    <property type="evidence" value="ECO:0007669"/>
    <property type="project" value="UniProtKB-UniRule"/>
</dbReference>
<comment type="subunit">
    <text evidence="1">Interacts with EME1.</text>
</comment>
<keyword evidence="1" id="KW-0233">DNA recombination</keyword>
<comment type="cofactor">
    <cofactor evidence="1">
        <name>Mg(2+)</name>
        <dbReference type="ChEBI" id="CHEBI:18420"/>
    </cofactor>
</comment>
<evidence type="ECO:0000259" key="3">
    <source>
        <dbReference type="Pfam" id="PF21136"/>
    </source>
</evidence>
<dbReference type="Gene3D" id="1.10.10.10">
    <property type="entry name" value="Winged helix-like DNA-binding domain superfamily/Winged helix DNA-binding domain"/>
    <property type="match status" value="1"/>
</dbReference>
<organism evidence="4 5">
    <name type="scientific">Pseudomicrostroma glucosiphilum</name>
    <dbReference type="NCBI Taxonomy" id="1684307"/>
    <lineage>
        <taxon>Eukaryota</taxon>
        <taxon>Fungi</taxon>
        <taxon>Dikarya</taxon>
        <taxon>Basidiomycota</taxon>
        <taxon>Ustilaginomycotina</taxon>
        <taxon>Exobasidiomycetes</taxon>
        <taxon>Microstromatales</taxon>
        <taxon>Microstromatales incertae sedis</taxon>
        <taxon>Pseudomicrostroma</taxon>
    </lineage>
</organism>
<dbReference type="GO" id="GO:0000727">
    <property type="term" value="P:double-strand break repair via break-induced replication"/>
    <property type="evidence" value="ECO:0007669"/>
    <property type="project" value="UniProtKB-UniRule"/>
</dbReference>
<evidence type="ECO:0000256" key="1">
    <source>
        <dbReference type="RuleBase" id="RU369042"/>
    </source>
</evidence>
<keyword evidence="1" id="KW-0234">DNA repair</keyword>
<keyword evidence="1" id="KW-0460">Magnesium</keyword>
<dbReference type="GO" id="GO:0008821">
    <property type="term" value="F:crossover junction DNA endonuclease activity"/>
    <property type="evidence" value="ECO:0007669"/>
    <property type="project" value="UniProtKB-UniRule"/>
</dbReference>
<dbReference type="Pfam" id="PF21136">
    <property type="entry name" value="WHD_MUS81"/>
    <property type="match status" value="1"/>
</dbReference>
<feature type="compositionally biased region" description="Basic and acidic residues" evidence="2">
    <location>
        <begin position="156"/>
        <end position="167"/>
    </location>
</feature>